<protein>
    <submittedName>
        <fullName evidence="1">Uncharacterized conserved protein</fullName>
    </submittedName>
</protein>
<dbReference type="STRING" id="445932.Emin_0735"/>
<dbReference type="KEGG" id="emi:Emin_0735"/>
<dbReference type="Pfam" id="PF02643">
    <property type="entry name" value="DUF192"/>
    <property type="match status" value="1"/>
</dbReference>
<dbReference type="RefSeq" id="WP_012414905.1">
    <property type="nucleotide sequence ID" value="NC_010644.1"/>
</dbReference>
<organism evidence="1 2">
    <name type="scientific">Elusimicrobium minutum (strain Pei191)</name>
    <dbReference type="NCBI Taxonomy" id="445932"/>
    <lineage>
        <taxon>Bacteria</taxon>
        <taxon>Pseudomonadati</taxon>
        <taxon>Elusimicrobiota</taxon>
        <taxon>Elusimicrobia</taxon>
        <taxon>Elusimicrobiales</taxon>
        <taxon>Elusimicrobiaceae</taxon>
        <taxon>Elusimicrobium</taxon>
    </lineage>
</organism>
<dbReference type="InterPro" id="IPR038695">
    <property type="entry name" value="Saro_0823-like_sf"/>
</dbReference>
<gene>
    <name evidence="1" type="ordered locus">Emin_0735</name>
</gene>
<proteinExistence type="predicted"/>
<sequence length="112" mass="12459">MKAVNQNNNFLLADNVEVAAAIFDRMKGLLGKKDIPQGYGLLIKKCNSIHMFFMRFAIDAVFLSKEGEVLHILQNFKPWRISKVVFGASSALELPAGTIGNNVKKGDFIVFK</sequence>
<evidence type="ECO:0000313" key="2">
    <source>
        <dbReference type="Proteomes" id="UP000001029"/>
    </source>
</evidence>
<reference evidence="1 2" key="1">
    <citation type="journal article" date="2009" name="Appl. Environ. Microbiol.">
        <title>Genomic analysis of 'Elusimicrobium minutum,' the first cultivated representative of the phylum 'Elusimicrobia' (formerly termite group 1).</title>
        <authorList>
            <person name="Herlemann D.P.R."/>
            <person name="Geissinger O."/>
            <person name="Ikeda-Ohtsubo W."/>
            <person name="Kunin V."/>
            <person name="Sun H."/>
            <person name="Lapidus A."/>
            <person name="Hugenholtz P."/>
            <person name="Brune A."/>
        </authorList>
    </citation>
    <scope>NUCLEOTIDE SEQUENCE [LARGE SCALE GENOMIC DNA]</scope>
    <source>
        <strain evidence="1 2">Pei191</strain>
    </source>
</reference>
<dbReference type="PANTHER" id="PTHR37953:SF1">
    <property type="entry name" value="UPF0127 PROTEIN MJ1496"/>
    <property type="match status" value="1"/>
</dbReference>
<accession>B2KCP4</accession>
<name>B2KCP4_ELUMP</name>
<dbReference type="InterPro" id="IPR003795">
    <property type="entry name" value="DUF192"/>
</dbReference>
<keyword evidence="2" id="KW-1185">Reference proteome</keyword>
<dbReference type="Gene3D" id="2.60.120.1140">
    <property type="entry name" value="Protein of unknown function DUF192"/>
    <property type="match status" value="1"/>
</dbReference>
<dbReference type="OrthoDB" id="9813379at2"/>
<dbReference type="Proteomes" id="UP000001029">
    <property type="component" value="Chromosome"/>
</dbReference>
<dbReference type="EMBL" id="CP001055">
    <property type="protein sequence ID" value="ACC98290.1"/>
    <property type="molecule type" value="Genomic_DNA"/>
</dbReference>
<dbReference type="HOGENOM" id="CLU_097039_4_0_0"/>
<dbReference type="AlphaFoldDB" id="B2KCP4"/>
<dbReference type="PANTHER" id="PTHR37953">
    <property type="entry name" value="UPF0127 PROTEIN MJ1496"/>
    <property type="match status" value="1"/>
</dbReference>
<evidence type="ECO:0000313" key="1">
    <source>
        <dbReference type="EMBL" id="ACC98290.1"/>
    </source>
</evidence>